<keyword evidence="2" id="KW-1185">Reference proteome</keyword>
<accession>A0AAE8C041</accession>
<evidence type="ECO:0000313" key="2">
    <source>
        <dbReference type="Proteomes" id="UP000827787"/>
    </source>
</evidence>
<reference evidence="1 2" key="1">
    <citation type="submission" date="2021-06" db="EMBL/GenBank/DDBJ databases">
        <title>Complete genome sequence of Erwinia phage pEa_SNUABM_03.</title>
        <authorList>
            <person name="Kim S.G."/>
            <person name="Park S.C."/>
        </authorList>
    </citation>
    <scope>NUCLEOTIDE SEQUENCE [LARGE SCALE GENOMIC DNA]</scope>
</reference>
<gene>
    <name evidence="1" type="ORF">pEaSNUABM3_00139</name>
</gene>
<sequence>MSANLAGMLKNSTSLKATIFGFQRQFRQGFNLKRFVWSVHNNPKQGIRATNNYSTDYPYGWFKLPTMAFDRELLGNPKNVSRHGSGWAIGEHDTNAIVVTNYYFPVTLSGTLFVKFMNVDQALLFSQQLLIASISELLSFKIIMPTAEWTVRVQVEGDSIPLPNIEDLDDGSTPGSFELEIPITIKTKIGFNLEQAKINNYGEITEDIEIDMDLPKAAAVEPDDEEEED</sequence>
<organism evidence="1 2">
    <name type="scientific">Erwinia phage pEa_SNUABM_3</name>
    <dbReference type="NCBI Taxonomy" id="2869552"/>
    <lineage>
        <taxon>Viruses</taxon>
        <taxon>Duplodnaviria</taxon>
        <taxon>Heunggongvirae</taxon>
        <taxon>Uroviricota</taxon>
        <taxon>Caudoviricetes</taxon>
        <taxon>Alexandravirus</taxon>
        <taxon>Alexandravirus SNUABM3</taxon>
    </lineage>
</organism>
<dbReference type="EMBL" id="MZ443770">
    <property type="protein sequence ID" value="QZE56336.1"/>
    <property type="molecule type" value="Genomic_DNA"/>
</dbReference>
<protein>
    <submittedName>
        <fullName evidence="1">Uncharacterized protein</fullName>
    </submittedName>
</protein>
<dbReference type="Proteomes" id="UP000827787">
    <property type="component" value="Segment"/>
</dbReference>
<proteinExistence type="predicted"/>
<name>A0AAE8C041_9CAUD</name>
<evidence type="ECO:0000313" key="1">
    <source>
        <dbReference type="EMBL" id="QZE56336.1"/>
    </source>
</evidence>